<dbReference type="InterPro" id="IPR041231">
    <property type="entry name" value="FlgA_N"/>
</dbReference>
<protein>
    <recommendedName>
        <fullName evidence="4">Flagella basal body P-ring formation protein FlgA</fullName>
    </recommendedName>
</protein>
<reference evidence="7" key="1">
    <citation type="journal article" date="2019" name="Int. J. Syst. Evol. Microbiol.">
        <title>The Global Catalogue of Microorganisms (GCM) 10K type strain sequencing project: providing services to taxonomists for standard genome sequencing and annotation.</title>
        <authorList>
            <consortium name="The Broad Institute Genomics Platform"/>
            <consortium name="The Broad Institute Genome Sequencing Center for Infectious Disease"/>
            <person name="Wu L."/>
            <person name="Ma J."/>
        </authorList>
    </citation>
    <scope>NUCLEOTIDE SEQUENCE [LARGE SCALE GENOMIC DNA]</scope>
    <source>
        <strain evidence="7">JCM 17804</strain>
    </source>
</reference>
<evidence type="ECO:0000259" key="5">
    <source>
        <dbReference type="SMART" id="SM00858"/>
    </source>
</evidence>
<evidence type="ECO:0000256" key="4">
    <source>
        <dbReference type="RuleBase" id="RU362063"/>
    </source>
</evidence>
<dbReference type="InterPro" id="IPR013974">
    <property type="entry name" value="SAF"/>
</dbReference>
<evidence type="ECO:0000313" key="6">
    <source>
        <dbReference type="EMBL" id="GAA4332181.1"/>
    </source>
</evidence>
<evidence type="ECO:0000313" key="7">
    <source>
        <dbReference type="Proteomes" id="UP001500975"/>
    </source>
</evidence>
<comment type="caution">
    <text evidence="6">The sequence shown here is derived from an EMBL/GenBank/DDBJ whole genome shotgun (WGS) entry which is preliminary data.</text>
</comment>
<evidence type="ECO:0000256" key="1">
    <source>
        <dbReference type="ARBA" id="ARBA00004418"/>
    </source>
</evidence>
<evidence type="ECO:0000256" key="3">
    <source>
        <dbReference type="ARBA" id="ARBA00022764"/>
    </source>
</evidence>
<gene>
    <name evidence="6" type="primary">flgA</name>
    <name evidence="6" type="ORF">GCM10023165_06750</name>
</gene>
<comment type="function">
    <text evidence="4">Involved in the assembly process of the P-ring formation. It may associate with FlgF on the rod constituting a structure essential for the P-ring assembly or may act as a modulator protein for the P-ring assembly.</text>
</comment>
<dbReference type="EMBL" id="BAABGJ010000005">
    <property type="protein sequence ID" value="GAA4332181.1"/>
    <property type="molecule type" value="Genomic_DNA"/>
</dbReference>
<organism evidence="6 7">
    <name type="scientific">Variovorax defluvii</name>
    <dbReference type="NCBI Taxonomy" id="913761"/>
    <lineage>
        <taxon>Bacteria</taxon>
        <taxon>Pseudomonadati</taxon>
        <taxon>Pseudomonadota</taxon>
        <taxon>Betaproteobacteria</taxon>
        <taxon>Burkholderiales</taxon>
        <taxon>Comamonadaceae</taxon>
        <taxon>Variovorax</taxon>
    </lineage>
</organism>
<dbReference type="Pfam" id="PF13144">
    <property type="entry name" value="ChapFlgA"/>
    <property type="match status" value="1"/>
</dbReference>
<proteinExistence type="inferred from homology"/>
<comment type="subcellular location">
    <subcellularLocation>
        <location evidence="1 4">Periplasm</location>
    </subcellularLocation>
</comment>
<dbReference type="RefSeq" id="WP_345535891.1">
    <property type="nucleotide sequence ID" value="NZ_BAABGJ010000005.1"/>
</dbReference>
<keyword evidence="6" id="KW-0966">Cell projection</keyword>
<dbReference type="PROSITE" id="PS51257">
    <property type="entry name" value="PROKAR_LIPOPROTEIN"/>
    <property type="match status" value="1"/>
</dbReference>
<dbReference type="Pfam" id="PF17656">
    <property type="entry name" value="ChapFlgA_N"/>
    <property type="match status" value="1"/>
</dbReference>
<keyword evidence="6" id="KW-0969">Cilium</keyword>
<dbReference type="PANTHER" id="PTHR36307">
    <property type="entry name" value="FLAGELLA BASAL BODY P-RING FORMATION PROTEIN FLGA"/>
    <property type="match status" value="1"/>
</dbReference>
<dbReference type="SMART" id="SM00858">
    <property type="entry name" value="SAF"/>
    <property type="match status" value="1"/>
</dbReference>
<dbReference type="InterPro" id="IPR039246">
    <property type="entry name" value="Flagellar_FlgA"/>
</dbReference>
<accession>A0ABP8GZE9</accession>
<keyword evidence="2 4" id="KW-0732">Signal</keyword>
<comment type="similarity">
    <text evidence="4">Belongs to the FlgA family.</text>
</comment>
<sequence>MMDKTSLFLRSLPLALAAGLGAAACPAAAADAEETVRQFLQEQAAGLPGRARIKVAMPAAALPPCDAPEAFLPNGASAWGRVSVGLRCPGERPWTRYIQAHVAVEGRYLVAARAIEAGQPIGAGDVAARTGDLSKLPRSVLADPAELKGMVAVNRVAAGAPLRREQLRGTVVIQQGQTVQVIAGGPGFTVSTEARALSRAEAGALVQAKTRDGRLLSGVADEEGQIRLAQ</sequence>
<feature type="signal peptide" evidence="4">
    <location>
        <begin position="1"/>
        <end position="29"/>
    </location>
</feature>
<dbReference type="InterPro" id="IPR017585">
    <property type="entry name" value="SAF_FlgA"/>
</dbReference>
<dbReference type="NCBIfam" id="TIGR03170">
    <property type="entry name" value="flgA_cterm"/>
    <property type="match status" value="1"/>
</dbReference>
<dbReference type="CDD" id="cd11614">
    <property type="entry name" value="SAF_CpaB_FlgA_like"/>
    <property type="match status" value="1"/>
</dbReference>
<keyword evidence="3 4" id="KW-0574">Periplasm</keyword>
<dbReference type="Proteomes" id="UP001500975">
    <property type="component" value="Unassembled WGS sequence"/>
</dbReference>
<evidence type="ECO:0000256" key="2">
    <source>
        <dbReference type="ARBA" id="ARBA00022729"/>
    </source>
</evidence>
<keyword evidence="6" id="KW-0282">Flagellum</keyword>
<feature type="domain" description="SAF" evidence="5">
    <location>
        <begin position="106"/>
        <end position="168"/>
    </location>
</feature>
<feature type="chain" id="PRO_5044984622" description="Flagella basal body P-ring formation protein FlgA" evidence="4">
    <location>
        <begin position="30"/>
        <end position="230"/>
    </location>
</feature>
<name>A0ABP8GZE9_9BURK</name>
<keyword evidence="4" id="KW-1005">Bacterial flagellum biogenesis</keyword>
<dbReference type="Gene3D" id="2.30.30.760">
    <property type="match status" value="1"/>
</dbReference>
<dbReference type="Gene3D" id="3.90.1210.10">
    <property type="entry name" value="Antifreeze-like/N-acetylneuraminic acid synthase C-terminal domain"/>
    <property type="match status" value="1"/>
</dbReference>
<dbReference type="PANTHER" id="PTHR36307:SF1">
    <property type="entry name" value="FLAGELLA BASAL BODY P-RING FORMATION PROTEIN FLGA"/>
    <property type="match status" value="1"/>
</dbReference>
<keyword evidence="7" id="KW-1185">Reference proteome</keyword>